<keyword evidence="10" id="KW-0325">Glycoprotein</keyword>
<evidence type="ECO:0000313" key="14">
    <source>
        <dbReference type="EMBL" id="OLP95464.1"/>
    </source>
</evidence>
<dbReference type="InterPro" id="IPR029044">
    <property type="entry name" value="Nucleotide-diphossugar_trans"/>
</dbReference>
<dbReference type="Gene3D" id="3.90.550.10">
    <property type="entry name" value="Spore Coat Polysaccharide Biosynthesis Protein SpsA, Chain A"/>
    <property type="match status" value="1"/>
</dbReference>
<feature type="region of interest" description="Disordered" evidence="11">
    <location>
        <begin position="153"/>
        <end position="177"/>
    </location>
</feature>
<dbReference type="EMBL" id="LSRX01000501">
    <property type="protein sequence ID" value="OLP95464.1"/>
    <property type="molecule type" value="Genomic_DNA"/>
</dbReference>
<feature type="domain" description="Galactosyltransferase N-terminal" evidence="13">
    <location>
        <begin position="434"/>
        <end position="545"/>
    </location>
</feature>
<keyword evidence="8" id="KW-1133">Transmembrane helix</keyword>
<dbReference type="Pfam" id="PF13733">
    <property type="entry name" value="Glyco_transf_7N"/>
    <property type="match status" value="1"/>
</dbReference>
<evidence type="ECO:0000256" key="5">
    <source>
        <dbReference type="ARBA" id="ARBA00022679"/>
    </source>
</evidence>
<organism evidence="14 15">
    <name type="scientific">Symbiodinium microadriaticum</name>
    <name type="common">Dinoflagellate</name>
    <name type="synonym">Zooxanthella microadriatica</name>
    <dbReference type="NCBI Taxonomy" id="2951"/>
    <lineage>
        <taxon>Eukaryota</taxon>
        <taxon>Sar</taxon>
        <taxon>Alveolata</taxon>
        <taxon>Dinophyceae</taxon>
        <taxon>Suessiales</taxon>
        <taxon>Symbiodiniaceae</taxon>
        <taxon>Symbiodinium</taxon>
    </lineage>
</organism>
<gene>
    <name evidence="14" type="primary">B4GALT6</name>
    <name evidence="14" type="ORF">AK812_SmicGene22386</name>
</gene>
<dbReference type="SUPFAM" id="SSF53448">
    <property type="entry name" value="Nucleotide-diphospho-sugar transferases"/>
    <property type="match status" value="1"/>
</dbReference>
<evidence type="ECO:0000259" key="12">
    <source>
        <dbReference type="Pfam" id="PF02709"/>
    </source>
</evidence>
<evidence type="ECO:0000256" key="10">
    <source>
        <dbReference type="ARBA" id="ARBA00023180"/>
    </source>
</evidence>
<evidence type="ECO:0000256" key="9">
    <source>
        <dbReference type="ARBA" id="ARBA00023136"/>
    </source>
</evidence>
<keyword evidence="6" id="KW-0812">Transmembrane</keyword>
<keyword evidence="4 14" id="KW-0328">Glycosyltransferase</keyword>
<name>A0A1Q9DJW8_SYMMI</name>
<keyword evidence="15" id="KW-1185">Reference proteome</keyword>
<comment type="similarity">
    <text evidence="3">Belongs to the glycosyltransferase 7 family.</text>
</comment>
<dbReference type="PANTHER" id="PTHR19300">
    <property type="entry name" value="BETA-1,4-GALACTOSYLTRANSFERASE"/>
    <property type="match status" value="1"/>
</dbReference>
<keyword evidence="7" id="KW-0735">Signal-anchor</keyword>
<comment type="pathway">
    <text evidence="2">Protein modification; protein glycosylation.</text>
</comment>
<dbReference type="PANTHER" id="PTHR19300:SF57">
    <property type="entry name" value="BETA-1,4-N-ACETYLGALACTOSAMINYLTRANSFERASE"/>
    <property type="match status" value="1"/>
</dbReference>
<accession>A0A1Q9DJW8</accession>
<dbReference type="PRINTS" id="PR02050">
    <property type="entry name" value="B14GALTRFASE"/>
</dbReference>
<dbReference type="GO" id="GO:0005975">
    <property type="term" value="P:carbohydrate metabolic process"/>
    <property type="evidence" value="ECO:0007669"/>
    <property type="project" value="InterPro"/>
</dbReference>
<comment type="subcellular location">
    <subcellularLocation>
        <location evidence="1">Membrane</location>
        <topology evidence="1">Single-pass type II membrane protein</topology>
    </subcellularLocation>
</comment>
<protein>
    <submittedName>
        <fullName evidence="14">Beta-1,4-galactosyltransferase 6</fullName>
    </submittedName>
</protein>
<evidence type="ECO:0000256" key="7">
    <source>
        <dbReference type="ARBA" id="ARBA00022968"/>
    </source>
</evidence>
<keyword evidence="5 14" id="KW-0808">Transferase</keyword>
<dbReference type="GO" id="GO:0005794">
    <property type="term" value="C:Golgi apparatus"/>
    <property type="evidence" value="ECO:0007669"/>
    <property type="project" value="TreeGrafter"/>
</dbReference>
<dbReference type="Proteomes" id="UP000186817">
    <property type="component" value="Unassembled WGS sequence"/>
</dbReference>
<evidence type="ECO:0000256" key="4">
    <source>
        <dbReference type="ARBA" id="ARBA00022676"/>
    </source>
</evidence>
<dbReference type="InterPro" id="IPR027791">
    <property type="entry name" value="Galactosyl_T_C"/>
</dbReference>
<feature type="region of interest" description="Disordered" evidence="11">
    <location>
        <begin position="199"/>
        <end position="223"/>
    </location>
</feature>
<dbReference type="GO" id="GO:0008378">
    <property type="term" value="F:galactosyltransferase activity"/>
    <property type="evidence" value="ECO:0007669"/>
    <property type="project" value="TreeGrafter"/>
</dbReference>
<feature type="region of interest" description="Disordered" evidence="11">
    <location>
        <begin position="1185"/>
        <end position="1215"/>
    </location>
</feature>
<proteinExistence type="inferred from homology"/>
<feature type="domain" description="Galactosyltransferase C-terminal" evidence="12">
    <location>
        <begin position="550"/>
        <end position="607"/>
    </location>
</feature>
<evidence type="ECO:0000256" key="3">
    <source>
        <dbReference type="ARBA" id="ARBA00005735"/>
    </source>
</evidence>
<dbReference type="OrthoDB" id="447448at2759"/>
<dbReference type="GO" id="GO:0016020">
    <property type="term" value="C:membrane"/>
    <property type="evidence" value="ECO:0007669"/>
    <property type="project" value="UniProtKB-SubCell"/>
</dbReference>
<evidence type="ECO:0000256" key="2">
    <source>
        <dbReference type="ARBA" id="ARBA00004922"/>
    </source>
</evidence>
<feature type="region of interest" description="Disordered" evidence="11">
    <location>
        <begin position="53"/>
        <end position="72"/>
    </location>
</feature>
<comment type="caution">
    <text evidence="14">The sequence shown here is derived from an EMBL/GenBank/DDBJ whole genome shotgun (WGS) entry which is preliminary data.</text>
</comment>
<dbReference type="InterPro" id="IPR027995">
    <property type="entry name" value="Galactosyl_T_N"/>
</dbReference>
<evidence type="ECO:0000259" key="13">
    <source>
        <dbReference type="Pfam" id="PF13733"/>
    </source>
</evidence>
<dbReference type="UniPathway" id="UPA00378"/>
<dbReference type="InterPro" id="IPR003859">
    <property type="entry name" value="Galactosyl_T"/>
</dbReference>
<evidence type="ECO:0000313" key="15">
    <source>
        <dbReference type="Proteomes" id="UP000186817"/>
    </source>
</evidence>
<keyword evidence="9" id="KW-0472">Membrane</keyword>
<evidence type="ECO:0000256" key="6">
    <source>
        <dbReference type="ARBA" id="ARBA00022692"/>
    </source>
</evidence>
<evidence type="ECO:0000256" key="1">
    <source>
        <dbReference type="ARBA" id="ARBA00004606"/>
    </source>
</evidence>
<sequence>MLAVSCSPRMSIRDLNEELKEAGVDEGKASLKGGSQFGAVGGAIRGDPVFDQAPAPPFSSPAVDEKPLSEEAEVAAPTTVLRGSAAAPSTTVIAGAATNYQRWRKDQKCGKAVAGMTAGSIELMVVGLVMLKAGVILGEAGLSKVAVPPGSSMAKGMKVGDGGATRKGSNKKLQHHDDVGLDRQLQRKAAGRLFARAMRSATTATHGQQRAEPEPSETATVAPAPRETWAACPKESDIHSKMCSLGRVDPFEVGYACRSIPDHQPEGRAPNQPLTRVWQAAKVLDHAVDKIVYIGYEQPIEVFRAKLPSGREQLLTTEGWKLWILQRSALARHPKKALIAPKILMDEDDINEKIKSADIPEDVDATYLQSEGPLPDGKPVECEPTGEFACCSVNGWCGNSKKHCSCKGCVNYRDIYAGQSQGTSQKAVALPPSPPKDGHQGKTVVVIIPFRDRENHLKLFKPFWRWFAESGRSPKTVQRWVVVVAEQFDVQTFNRGWNFNAGLAVVSAQSTASPDIRSEMGLDFDCAVIQDIDYLPEKGVDYAECDVPTQLSAEIDRYKWKTPYLTSAGGIVGMSLKHWRKINGFGNNYFGWGGEDDELHHRLRLGGLLYGDCYPYCKKNDPNVGKPGQSIHRPKKGFGRFSGKFMHSANHTKRITDHRAYARNIEQLKEIMAGGDRWKTDGLNSLSFSIVDYQEDTADAESYGISYRHIKFRRGRLPFHVRDVPVAIPPNFCGSGSPPGWVLKRLGDGPIPWDIEALRSRAAALALDGQGQCPGAATSNFLLIDRRTQFAKIFSPEERLGSRLSFGCEARLLVIYLRSLKSASEDGLMVADPRPASTILEAFQQAKSFMNPPTFYSICTSHWKHEGPKYSIHLGESCGGGWNQVKGGLWRAYATPKPGTKAVSWCDNEKHWTQIFVKGTSCPTSWQGLKWLHGGTFFANDGSSFCVGTRKGQSEETSFSKALPQKTCEGEGFKQELSFSPVDPAEPAASVSVCVGQDRARERTRISVLADCDSGDLVVVARFGARQIGHRAAGDRLFCVESVGENDVFREKDKCTSKMKFEIALPAKAAGPELLDPQLLSRRPRLCTGFRKNKVVTGVDQQCDTLESLTLDFEASGLLDIAISTNPTSGAAPLYTIVKEEVSCFGFLCPNARWMSHKQRSAVSSSRHWAYRCVDGELQQKPLPLEKAQKKSTGFGSGLTVKESKTKKRSSSSRKLEELPATFGIGKGPRLAIRQGAALAGDLDPFEELKLTEWPTVILGADVLAQERLVFSFRQNKMWMTPGTGSGVSATPIDV</sequence>
<reference evidence="14 15" key="1">
    <citation type="submission" date="2016-02" db="EMBL/GenBank/DDBJ databases">
        <title>Genome analysis of coral dinoflagellate symbionts highlights evolutionary adaptations to a symbiotic lifestyle.</title>
        <authorList>
            <person name="Aranda M."/>
            <person name="Li Y."/>
            <person name="Liew Y.J."/>
            <person name="Baumgarten S."/>
            <person name="Simakov O."/>
            <person name="Wilson M."/>
            <person name="Piel J."/>
            <person name="Ashoor H."/>
            <person name="Bougouffa S."/>
            <person name="Bajic V.B."/>
            <person name="Ryu T."/>
            <person name="Ravasi T."/>
            <person name="Bayer T."/>
            <person name="Micklem G."/>
            <person name="Kim H."/>
            <person name="Bhak J."/>
            <person name="Lajeunesse T.C."/>
            <person name="Voolstra C.R."/>
        </authorList>
    </citation>
    <scope>NUCLEOTIDE SEQUENCE [LARGE SCALE GENOMIC DNA]</scope>
    <source>
        <strain evidence="14 15">CCMP2467</strain>
    </source>
</reference>
<evidence type="ECO:0000256" key="11">
    <source>
        <dbReference type="SAM" id="MobiDB-lite"/>
    </source>
</evidence>
<evidence type="ECO:0000256" key="8">
    <source>
        <dbReference type="ARBA" id="ARBA00022989"/>
    </source>
</evidence>
<dbReference type="Pfam" id="PF02709">
    <property type="entry name" value="Glyco_transf_7C"/>
    <property type="match status" value="1"/>
</dbReference>